<proteinExistence type="predicted"/>
<evidence type="ECO:0000313" key="1">
    <source>
        <dbReference type="EMBL" id="KKN11507.1"/>
    </source>
</evidence>
<comment type="caution">
    <text evidence="1">The sequence shown here is derived from an EMBL/GenBank/DDBJ whole genome shotgun (WGS) entry which is preliminary data.</text>
</comment>
<name>A0A0F9NHR0_9ZZZZ</name>
<reference evidence="1" key="1">
    <citation type="journal article" date="2015" name="Nature">
        <title>Complex archaea that bridge the gap between prokaryotes and eukaryotes.</title>
        <authorList>
            <person name="Spang A."/>
            <person name="Saw J.H."/>
            <person name="Jorgensen S.L."/>
            <person name="Zaremba-Niedzwiedzka K."/>
            <person name="Martijn J."/>
            <person name="Lind A.E."/>
            <person name="van Eijk R."/>
            <person name="Schleper C."/>
            <person name="Guy L."/>
            <person name="Ettema T.J."/>
        </authorList>
    </citation>
    <scope>NUCLEOTIDE SEQUENCE</scope>
</reference>
<dbReference type="EMBL" id="LAZR01004127">
    <property type="protein sequence ID" value="KKN11507.1"/>
    <property type="molecule type" value="Genomic_DNA"/>
</dbReference>
<gene>
    <name evidence="1" type="ORF">LCGC14_1025750</name>
</gene>
<protein>
    <submittedName>
        <fullName evidence="1">Uncharacterized protein</fullName>
    </submittedName>
</protein>
<sequence length="131" mass="14264">MGKGARLRAARAGAALRNPVVRKVAEAVARRSVVKELSKGSVDDQTARLNELRESGQLPQSNLRDSVMSNAPGEMDKAIGKFTKKGKPVTVDTLCAEVKNNQSFLKMCTGVGLDLSWFENLARERMEAYGL</sequence>
<dbReference type="AlphaFoldDB" id="A0A0F9NHR0"/>
<organism evidence="1">
    <name type="scientific">marine sediment metagenome</name>
    <dbReference type="NCBI Taxonomy" id="412755"/>
    <lineage>
        <taxon>unclassified sequences</taxon>
        <taxon>metagenomes</taxon>
        <taxon>ecological metagenomes</taxon>
    </lineage>
</organism>
<accession>A0A0F9NHR0</accession>